<feature type="transmembrane region" description="Helical" evidence="9">
    <location>
        <begin position="301"/>
        <end position="319"/>
    </location>
</feature>
<dbReference type="EMBL" id="KK198760">
    <property type="protein sequence ID" value="KCW62157.1"/>
    <property type="molecule type" value="Genomic_DNA"/>
</dbReference>
<feature type="transmembrane region" description="Helical" evidence="9">
    <location>
        <begin position="383"/>
        <end position="402"/>
    </location>
</feature>
<comment type="subcellular location">
    <subcellularLocation>
        <location evidence="1">Membrane</location>
        <topology evidence="1">Multi-pass membrane protein</topology>
    </subcellularLocation>
</comment>
<evidence type="ECO:0000256" key="6">
    <source>
        <dbReference type="ARBA" id="ARBA00023032"/>
    </source>
</evidence>
<dbReference type="eggNOG" id="KOG0236">
    <property type="taxonomic scope" value="Eukaryota"/>
</dbReference>
<evidence type="ECO:0000256" key="2">
    <source>
        <dbReference type="ARBA" id="ARBA00022448"/>
    </source>
</evidence>
<dbReference type="Pfam" id="PF00916">
    <property type="entry name" value="Sulfate_transp"/>
    <property type="match status" value="1"/>
</dbReference>
<feature type="transmembrane region" description="Helical" evidence="9">
    <location>
        <begin position="516"/>
        <end position="540"/>
    </location>
</feature>
<dbReference type="GO" id="GO:0055085">
    <property type="term" value="P:transmembrane transport"/>
    <property type="evidence" value="ECO:0000318"/>
    <property type="project" value="GO_Central"/>
</dbReference>
<dbReference type="InterPro" id="IPR002645">
    <property type="entry name" value="STAS_dom"/>
</dbReference>
<feature type="transmembrane region" description="Helical" evidence="9">
    <location>
        <begin position="326"/>
        <end position="347"/>
    </location>
</feature>
<feature type="domain" description="STAS" evidence="10">
    <location>
        <begin position="588"/>
        <end position="692"/>
    </location>
</feature>
<keyword evidence="7 9" id="KW-0472">Membrane</keyword>
<dbReference type="InterPro" id="IPR018045">
    <property type="entry name" value="S04_transporter_CS"/>
</dbReference>
<keyword evidence="5 9" id="KW-1133">Transmembrane helix</keyword>
<evidence type="ECO:0000256" key="9">
    <source>
        <dbReference type="SAM" id="Phobius"/>
    </source>
</evidence>
<evidence type="ECO:0000256" key="8">
    <source>
        <dbReference type="SAM" id="MobiDB-lite"/>
    </source>
</evidence>
<evidence type="ECO:0000256" key="3">
    <source>
        <dbReference type="ARBA" id="ARBA00022692"/>
    </source>
</evidence>
<protein>
    <recommendedName>
        <fullName evidence="10">STAS domain-containing protein</fullName>
    </recommendedName>
</protein>
<dbReference type="FunFam" id="3.30.750.24:FF:000002">
    <property type="entry name" value="Sulfate transporter 31"/>
    <property type="match status" value="1"/>
</dbReference>
<dbReference type="FunCoup" id="A0A059B7F0">
    <property type="interactions" value="331"/>
</dbReference>
<dbReference type="STRING" id="71139.A0A059B7F0"/>
<dbReference type="PANTHER" id="PTHR11814">
    <property type="entry name" value="SULFATE TRANSPORTER"/>
    <property type="match status" value="1"/>
</dbReference>
<gene>
    <name evidence="11" type="ORF">EUGRSUZ_H04816</name>
</gene>
<dbReference type="InterPro" id="IPR011547">
    <property type="entry name" value="SLC26A/SulP_dom"/>
</dbReference>
<feature type="transmembrane region" description="Helical" evidence="9">
    <location>
        <begin position="475"/>
        <end position="496"/>
    </location>
</feature>
<dbReference type="SUPFAM" id="SSF52091">
    <property type="entry name" value="SpoIIaa-like"/>
    <property type="match status" value="1"/>
</dbReference>
<evidence type="ECO:0000313" key="11">
    <source>
        <dbReference type="EMBL" id="KCW62157.1"/>
    </source>
</evidence>
<keyword evidence="2" id="KW-0813">Transport</keyword>
<dbReference type="InterPro" id="IPR001902">
    <property type="entry name" value="SLC26A/SulP_fam"/>
</dbReference>
<dbReference type="KEGG" id="egr:104415813"/>
<accession>A0A059B7F0</accession>
<dbReference type="PROSITE" id="PS50801">
    <property type="entry name" value="STAS"/>
    <property type="match status" value="1"/>
</dbReference>
<name>A0A059B7F0_EUCGR</name>
<dbReference type="OMA" id="HEAYHIW"/>
<dbReference type="InterPro" id="IPR036513">
    <property type="entry name" value="STAS_dom_sf"/>
</dbReference>
<dbReference type="Gene3D" id="3.30.750.24">
    <property type="entry name" value="STAS domain"/>
    <property type="match status" value="1"/>
</dbReference>
<dbReference type="Gramene" id="KCW62157">
    <property type="protein sequence ID" value="KCW62157"/>
    <property type="gene ID" value="EUGRSUZ_H04816"/>
</dbReference>
<dbReference type="PROSITE" id="PS01130">
    <property type="entry name" value="SLC26A"/>
    <property type="match status" value="1"/>
</dbReference>
<evidence type="ECO:0000259" key="10">
    <source>
        <dbReference type="PROSITE" id="PS50801"/>
    </source>
</evidence>
<reference evidence="11" key="1">
    <citation type="submission" date="2013-07" db="EMBL/GenBank/DDBJ databases">
        <title>The genome of Eucalyptus grandis.</title>
        <authorList>
            <person name="Schmutz J."/>
            <person name="Hayes R."/>
            <person name="Myburg A."/>
            <person name="Tuskan G."/>
            <person name="Grattapaglia D."/>
            <person name="Rokhsar D.S."/>
        </authorList>
    </citation>
    <scope>NUCLEOTIDE SEQUENCE</scope>
    <source>
        <tissue evidence="11">Leaf extractions</tissue>
    </source>
</reference>
<keyword evidence="6" id="KW-0764">Sulfate transport</keyword>
<proteinExistence type="predicted"/>
<organism evidence="11">
    <name type="scientific">Eucalyptus grandis</name>
    <name type="common">Flooded gum</name>
    <dbReference type="NCBI Taxonomy" id="71139"/>
    <lineage>
        <taxon>Eukaryota</taxon>
        <taxon>Viridiplantae</taxon>
        <taxon>Streptophyta</taxon>
        <taxon>Embryophyta</taxon>
        <taxon>Tracheophyta</taxon>
        <taxon>Spermatophyta</taxon>
        <taxon>Magnoliopsida</taxon>
        <taxon>eudicotyledons</taxon>
        <taxon>Gunneridae</taxon>
        <taxon>Pentapetalae</taxon>
        <taxon>rosids</taxon>
        <taxon>malvids</taxon>
        <taxon>Myrtales</taxon>
        <taxon>Myrtaceae</taxon>
        <taxon>Myrtoideae</taxon>
        <taxon>Eucalypteae</taxon>
        <taxon>Eucalyptus</taxon>
    </lineage>
</organism>
<evidence type="ECO:0000256" key="4">
    <source>
        <dbReference type="ARBA" id="ARBA00022847"/>
    </source>
</evidence>
<keyword evidence="4" id="KW-0769">Symport</keyword>
<sequence>MVLVPSISMNEDPAEAADVAAARDTETQLSKFSQTLQHHQHEQQARVASSGNEEANAVDHEKAVGHTERSRWLTTAPEPPSAWREVVDYLRGIGLPSGSEFSSLNKKPVTQRVACVLKAIFPVLQWCRGYKATHFKNDLLSGLTLASLCIPQSIGYATLAKLDPQYGLYTSVVPPLIYAMMGTSKEIAIGPVAVVSMLISSMVTQIVDPGAEPVLYRNLVFTATFFAGVFQAVSGLLRLGFLVDFLSHAALVGFMAGAAVVIGFQQLKGLLGIAHFTNRTDVVSVLQSVWKSFHHDSWNPYNLLLGSAFLSFILITRFLGRRNRKFFCLAAISPLISVLLATVLVFVTRADEHGVKIIKHIKGGLNPISAQQLQFSSPYIGEVIKVGLIIGAIALTEAMAVGRSFAAMKGYHLDGSKEMVALGVTNIIGSITSCYTATGSFSRTAVNFSAGCETPVSNIVMAITVLMALELFTRLLYYTPVAILASIILAALPGLIDLHEAYHIWKVDKMDFLACIGAFVGVLFVSVEIGLLVAVTVSFVKIILISIQPGIETLGRLPGTDTFCNVDQYPMAITIPGVMVVRVKSSLLCFANANFIKDRIMQSTGVEDEGERKMNDFQTTQLIILDLSNLMSIDTSGIASLEELHKNLVSHGVEMAIVNPKWQVTHKLRLAKWMSKIGGKAFLTIQDAIDACPNAKLASI</sequence>
<dbReference type="OrthoDB" id="288203at2759"/>
<dbReference type="GO" id="GO:0008271">
    <property type="term" value="F:secondary active sulfate transmembrane transporter activity"/>
    <property type="evidence" value="ECO:0007669"/>
    <property type="project" value="InterPro"/>
</dbReference>
<evidence type="ECO:0000256" key="1">
    <source>
        <dbReference type="ARBA" id="ARBA00004141"/>
    </source>
</evidence>
<dbReference type="GO" id="GO:0005886">
    <property type="term" value="C:plasma membrane"/>
    <property type="evidence" value="ECO:0000318"/>
    <property type="project" value="GO_Central"/>
</dbReference>
<dbReference type="CDD" id="cd07042">
    <property type="entry name" value="STAS_SulP_like_sulfate_transporter"/>
    <property type="match status" value="1"/>
</dbReference>
<feature type="transmembrane region" description="Helical" evidence="9">
    <location>
        <begin position="219"/>
        <end position="237"/>
    </location>
</feature>
<evidence type="ECO:0000256" key="7">
    <source>
        <dbReference type="ARBA" id="ARBA00023136"/>
    </source>
</evidence>
<feature type="transmembrane region" description="Helical" evidence="9">
    <location>
        <begin position="187"/>
        <end position="207"/>
    </location>
</feature>
<dbReference type="NCBIfam" id="TIGR00815">
    <property type="entry name" value="sulP"/>
    <property type="match status" value="1"/>
</dbReference>
<dbReference type="AlphaFoldDB" id="A0A059B7F0"/>
<feature type="region of interest" description="Disordered" evidence="8">
    <location>
        <begin position="34"/>
        <end position="77"/>
    </location>
</feature>
<feature type="transmembrane region" description="Helical" evidence="9">
    <location>
        <begin position="249"/>
        <end position="267"/>
    </location>
</feature>
<feature type="compositionally biased region" description="Basic and acidic residues" evidence="8">
    <location>
        <begin position="57"/>
        <end position="71"/>
    </location>
</feature>
<dbReference type="InParanoid" id="A0A059B7F0"/>
<keyword evidence="3 9" id="KW-0812">Transmembrane</keyword>
<dbReference type="GO" id="GO:0015293">
    <property type="term" value="F:symporter activity"/>
    <property type="evidence" value="ECO:0007669"/>
    <property type="project" value="UniProtKB-KW"/>
</dbReference>
<evidence type="ECO:0000256" key="5">
    <source>
        <dbReference type="ARBA" id="ARBA00022989"/>
    </source>
</evidence>
<dbReference type="Pfam" id="PF01740">
    <property type="entry name" value="STAS"/>
    <property type="match status" value="1"/>
</dbReference>
<dbReference type="GO" id="GO:0022857">
    <property type="term" value="F:transmembrane transporter activity"/>
    <property type="evidence" value="ECO:0000318"/>
    <property type="project" value="GO_Central"/>
</dbReference>